<reference evidence="1" key="1">
    <citation type="journal article" date="2020" name="Nature">
        <title>Giant virus diversity and host interactions through global metagenomics.</title>
        <authorList>
            <person name="Schulz F."/>
            <person name="Roux S."/>
            <person name="Paez-Espino D."/>
            <person name="Jungbluth S."/>
            <person name="Walsh D.A."/>
            <person name="Denef V.J."/>
            <person name="McMahon K.D."/>
            <person name="Konstantinidis K.T."/>
            <person name="Eloe-Fadrosh E.A."/>
            <person name="Kyrpides N.C."/>
            <person name="Woyke T."/>
        </authorList>
    </citation>
    <scope>NUCLEOTIDE SEQUENCE</scope>
    <source>
        <strain evidence="1">GVMAG-M-3300024510-1</strain>
    </source>
</reference>
<accession>A0A6C0IX71</accession>
<proteinExistence type="predicted"/>
<sequence length="149" mass="17352">MRFLVSIVDKDGVSKKHMSTSSVVRMDDNEEFRLLFESEWKLPGRVVYCYDGSDTFGVISSIRQGDIIASKESFIYRRTSRIGDAREMYITFLRDGKPADERKIFLINNDYYEDGTVVHHGQARDGKLVIGRTTRHEDDPDLFMREMKK</sequence>
<dbReference type="EMBL" id="MN740271">
    <property type="protein sequence ID" value="QHT97016.1"/>
    <property type="molecule type" value="Genomic_DNA"/>
</dbReference>
<organism evidence="1">
    <name type="scientific">viral metagenome</name>
    <dbReference type="NCBI Taxonomy" id="1070528"/>
    <lineage>
        <taxon>unclassified sequences</taxon>
        <taxon>metagenomes</taxon>
        <taxon>organismal metagenomes</taxon>
    </lineage>
</organism>
<name>A0A6C0IX71_9ZZZZ</name>
<dbReference type="AlphaFoldDB" id="A0A6C0IX71"/>
<evidence type="ECO:0000313" key="1">
    <source>
        <dbReference type="EMBL" id="QHT97016.1"/>
    </source>
</evidence>
<protein>
    <submittedName>
        <fullName evidence="1">Uncharacterized protein</fullName>
    </submittedName>
</protein>